<evidence type="ECO:0000256" key="12">
    <source>
        <dbReference type="ARBA" id="ARBA00022840"/>
    </source>
</evidence>
<dbReference type="EMBL" id="CP119909">
    <property type="protein sequence ID" value="WFD18990.1"/>
    <property type="molecule type" value="Genomic_DNA"/>
</dbReference>
<dbReference type="EC" id="6.3.2.17" evidence="17"/>
<dbReference type="GO" id="GO:0004326">
    <property type="term" value="F:tetrahydrofolylpolyglutamate synthase activity"/>
    <property type="evidence" value="ECO:0007669"/>
    <property type="project" value="UniProtKB-EC"/>
</dbReference>
<dbReference type="NCBIfam" id="TIGR01499">
    <property type="entry name" value="folC"/>
    <property type="match status" value="1"/>
</dbReference>
<dbReference type="Gene3D" id="3.40.1190.10">
    <property type="entry name" value="Mur-like, catalytic domain"/>
    <property type="match status" value="1"/>
</dbReference>
<dbReference type="InterPro" id="IPR023600">
    <property type="entry name" value="Folylpolyglutamate_synth_euk"/>
</dbReference>
<evidence type="ECO:0000256" key="11">
    <source>
        <dbReference type="ARBA" id="ARBA00022792"/>
    </source>
</evidence>
<evidence type="ECO:0000256" key="2">
    <source>
        <dbReference type="ARBA" id="ARBA00004305"/>
    </source>
</evidence>
<keyword evidence="10 18" id="KW-0547">Nucleotide-binding</keyword>
<dbReference type="GO" id="GO:0005524">
    <property type="term" value="F:ATP binding"/>
    <property type="evidence" value="ECO:0007669"/>
    <property type="project" value="UniProtKB-KW"/>
</dbReference>
<evidence type="ECO:0000256" key="5">
    <source>
        <dbReference type="ARBA" id="ARBA00008276"/>
    </source>
</evidence>
<dbReference type="GO" id="GO:0005743">
    <property type="term" value="C:mitochondrial inner membrane"/>
    <property type="evidence" value="ECO:0007669"/>
    <property type="project" value="UniProtKB-SubCell"/>
</dbReference>
<comment type="similarity">
    <text evidence="5 17">Belongs to the folylpolyglutamate synthase family.</text>
</comment>
<keyword evidence="14" id="KW-0496">Mitochondrion</keyword>
<accession>A0AAF0E5E4</accession>
<evidence type="ECO:0000256" key="17">
    <source>
        <dbReference type="PIRNR" id="PIRNR038895"/>
    </source>
</evidence>
<evidence type="ECO:0000256" key="1">
    <source>
        <dbReference type="ARBA" id="ARBA00004273"/>
    </source>
</evidence>
<feature type="binding site" evidence="18">
    <location>
        <position position="362"/>
    </location>
    <ligand>
        <name>ATP</name>
        <dbReference type="ChEBI" id="CHEBI:30616"/>
    </ligand>
</feature>
<comment type="function">
    <text evidence="17">Catalyzes conversion of folates to polyglutamate derivatives allowing concentration of folate compounds in the cell and the intracellular retention of these cofactors, which are important substrates for most of the folate-dependent enzymes that are involved in one-carbon transfer reactions involved in purine, pyrimidine and amino acid synthesis.</text>
</comment>
<dbReference type="GO" id="GO:0006730">
    <property type="term" value="P:one-carbon metabolic process"/>
    <property type="evidence" value="ECO:0007669"/>
    <property type="project" value="UniProtKB-KW"/>
</dbReference>
<dbReference type="AlphaFoldDB" id="A0AAF0E5E4"/>
<evidence type="ECO:0000256" key="18">
    <source>
        <dbReference type="PIRSR" id="PIRSR038895-1"/>
    </source>
</evidence>
<dbReference type="InterPro" id="IPR001645">
    <property type="entry name" value="Folylpolyglutamate_synth"/>
</dbReference>
<feature type="binding site" evidence="18">
    <location>
        <position position="345"/>
    </location>
    <ligand>
        <name>ATP</name>
        <dbReference type="ChEBI" id="CHEBI:30616"/>
    </ligand>
</feature>
<evidence type="ECO:0000256" key="9">
    <source>
        <dbReference type="ARBA" id="ARBA00022723"/>
    </source>
</evidence>
<evidence type="ECO:0000313" key="21">
    <source>
        <dbReference type="Proteomes" id="UP001220961"/>
    </source>
</evidence>
<comment type="catalytic activity">
    <reaction evidence="16 17">
        <text>(6S)-5,6,7,8-tetrahydrofolyl-(gamma-L-Glu)(n) + L-glutamate + ATP = (6S)-5,6,7,8-tetrahydrofolyl-(gamma-L-Glu)(n+1) + ADP + phosphate + H(+)</text>
        <dbReference type="Rhea" id="RHEA:10580"/>
        <dbReference type="Rhea" id="RHEA-COMP:14738"/>
        <dbReference type="Rhea" id="RHEA-COMP:14740"/>
        <dbReference type="ChEBI" id="CHEBI:15378"/>
        <dbReference type="ChEBI" id="CHEBI:29985"/>
        <dbReference type="ChEBI" id="CHEBI:30616"/>
        <dbReference type="ChEBI" id="CHEBI:43474"/>
        <dbReference type="ChEBI" id="CHEBI:141005"/>
        <dbReference type="ChEBI" id="CHEBI:456216"/>
        <dbReference type="EC" id="6.3.2.17"/>
    </reaction>
</comment>
<gene>
    <name evidence="20" type="primary">MET7</name>
    <name evidence="20" type="ORF">MCAP1_001203</name>
</gene>
<keyword evidence="11" id="KW-0999">Mitochondrion inner membrane</keyword>
<evidence type="ECO:0000256" key="15">
    <source>
        <dbReference type="ARBA" id="ARBA00023136"/>
    </source>
</evidence>
<dbReference type="InterPro" id="IPR036615">
    <property type="entry name" value="Mur_ligase_C_dom_sf"/>
</dbReference>
<name>A0AAF0E5E4_9BASI</name>
<dbReference type="GO" id="GO:0005759">
    <property type="term" value="C:mitochondrial matrix"/>
    <property type="evidence" value="ECO:0007669"/>
    <property type="project" value="UniProtKB-SubCell"/>
</dbReference>
<keyword evidence="7 17" id="KW-0554">One-carbon metabolism</keyword>
<dbReference type="Gene3D" id="3.90.190.20">
    <property type="entry name" value="Mur ligase, C-terminal domain"/>
    <property type="match status" value="1"/>
</dbReference>
<dbReference type="SUPFAM" id="SSF53244">
    <property type="entry name" value="MurD-like peptide ligases, peptide-binding domain"/>
    <property type="match status" value="1"/>
</dbReference>
<feature type="binding site" evidence="19">
    <location>
        <position position="192"/>
    </location>
    <ligand>
        <name>Mg(2+)</name>
        <dbReference type="ChEBI" id="CHEBI:18420"/>
        <label>1</label>
    </ligand>
</feature>
<dbReference type="Proteomes" id="UP001220961">
    <property type="component" value="Chromosome 2"/>
</dbReference>
<dbReference type="GO" id="GO:0005829">
    <property type="term" value="C:cytosol"/>
    <property type="evidence" value="ECO:0007669"/>
    <property type="project" value="TreeGrafter"/>
</dbReference>
<evidence type="ECO:0000256" key="10">
    <source>
        <dbReference type="ARBA" id="ARBA00022741"/>
    </source>
</evidence>
<comment type="pathway">
    <text evidence="4 17">Cofactor biosynthesis; tetrahydrofolylpolyglutamate biosynthesis.</text>
</comment>
<keyword evidence="21" id="KW-1185">Reference proteome</keyword>
<dbReference type="PANTHER" id="PTHR11136:SF5">
    <property type="entry name" value="FOLYLPOLYGLUTAMATE SYNTHASE, MITOCHONDRIAL"/>
    <property type="match status" value="1"/>
</dbReference>
<evidence type="ECO:0000256" key="16">
    <source>
        <dbReference type="ARBA" id="ARBA00047493"/>
    </source>
</evidence>
<evidence type="ECO:0000256" key="3">
    <source>
        <dbReference type="ARBA" id="ARBA00004496"/>
    </source>
</evidence>
<dbReference type="PROSITE" id="PS01012">
    <property type="entry name" value="FOLYLPOLYGLU_SYNT_2"/>
    <property type="match status" value="1"/>
</dbReference>
<dbReference type="PANTHER" id="PTHR11136">
    <property type="entry name" value="FOLYLPOLYGLUTAMATE SYNTHASE-RELATED"/>
    <property type="match status" value="1"/>
</dbReference>
<keyword evidence="6" id="KW-0963">Cytoplasm</keyword>
<keyword evidence="15" id="KW-0472">Membrane</keyword>
<evidence type="ECO:0000256" key="7">
    <source>
        <dbReference type="ARBA" id="ARBA00022563"/>
    </source>
</evidence>
<feature type="binding site" evidence="19">
    <location>
        <position position="119"/>
    </location>
    <ligand>
        <name>Mg(2+)</name>
        <dbReference type="ChEBI" id="CHEBI:18420"/>
        <label>1</label>
    </ligand>
</feature>
<keyword evidence="8 17" id="KW-0436">Ligase</keyword>
<keyword evidence="12 18" id="KW-0067">ATP-binding</keyword>
<evidence type="ECO:0000256" key="19">
    <source>
        <dbReference type="PIRSR" id="PIRSR038895-2"/>
    </source>
</evidence>
<evidence type="ECO:0000256" key="13">
    <source>
        <dbReference type="ARBA" id="ARBA00022842"/>
    </source>
</evidence>
<evidence type="ECO:0000256" key="4">
    <source>
        <dbReference type="ARBA" id="ARBA00005150"/>
    </source>
</evidence>
<keyword evidence="13 19" id="KW-0460">Magnesium</keyword>
<protein>
    <recommendedName>
        <fullName evidence="17">Folylpolyglutamate synthase</fullName>
        <ecNumber evidence="17">6.3.2.17</ecNumber>
    </recommendedName>
    <alternativeName>
        <fullName evidence="17">Folylpoly-gamma-glutamate synthetase</fullName>
    </alternativeName>
    <alternativeName>
        <fullName evidence="17">Tetrahydrofolylpolyglutamate synthase</fullName>
    </alternativeName>
</protein>
<proteinExistence type="inferred from homology"/>
<evidence type="ECO:0000256" key="14">
    <source>
        <dbReference type="ARBA" id="ARBA00023128"/>
    </source>
</evidence>
<sequence>MQPAGARLWQTGKRLAGSYRAMTTQARSYAAAIDALNSLQSNAATIEAIRRSGKTVNEFNEPEMTEYLERIGHQREELDKIQVIHISGTKGKGSTAAFCDALLRQVRPPTSNKIGLYTSPHMVAARERIRIDGAPISEEEFAKYFWEVWDALEQNPHRKLETTPLRPVYFRFMTILAFHVFISMQVSVTLLEVGIGGLYDSTNIVQRPCVAGVTPLGLDHTAILGHTIEDIAYQKAGIYKKDTPALTAEQPSGALAVLEKYASDIGTSSFRVVPVKEELQGESLGLPGDHQSVNASLALELVRVFLNSPAGQQHFPGAAAQLGEPFAPVTDAAHQALKEAFWPGRCQRVPAVTTAGANYYLDGAHTVESVRLSIKWFVREVAQHTQPKILAFNCTNGRSARSLLGTMKDELEQASLDARTFFERVYFCTNNTYADGGSASDLKSLSIDPADLESMSVQRELLNAWCTLQDAAPPADNSITVHLSPQVSAHVVPSIEHVMRAVRQQHAETNTPADVFVAGSLHLVGGFMAHLQAQGQLDERLRSVQA</sequence>
<comment type="cofactor">
    <cofactor evidence="17">
        <name>a monovalent cation</name>
        <dbReference type="ChEBI" id="CHEBI:60242"/>
    </cofactor>
    <text evidence="17">A monovalent cation.</text>
</comment>
<feature type="binding site" evidence="19">
    <location>
        <position position="220"/>
    </location>
    <ligand>
        <name>Mg(2+)</name>
        <dbReference type="ChEBI" id="CHEBI:18420"/>
        <label>1</label>
    </ligand>
</feature>
<evidence type="ECO:0000256" key="8">
    <source>
        <dbReference type="ARBA" id="ARBA00022598"/>
    </source>
</evidence>
<dbReference type="InterPro" id="IPR036565">
    <property type="entry name" value="Mur-like_cat_sf"/>
</dbReference>
<evidence type="ECO:0000313" key="20">
    <source>
        <dbReference type="EMBL" id="WFD18990.1"/>
    </source>
</evidence>
<dbReference type="InterPro" id="IPR018109">
    <property type="entry name" value="Folylpolyglutamate_synth_CS"/>
</dbReference>
<evidence type="ECO:0000256" key="6">
    <source>
        <dbReference type="ARBA" id="ARBA00022490"/>
    </source>
</evidence>
<comment type="subcellular location">
    <subcellularLocation>
        <location evidence="3">Cytoplasm</location>
    </subcellularLocation>
    <subcellularLocation>
        <location evidence="1">Mitochondrion inner membrane</location>
    </subcellularLocation>
    <subcellularLocation>
        <location evidence="2">Mitochondrion matrix</location>
    </subcellularLocation>
</comment>
<keyword evidence="9 19" id="KW-0479">Metal-binding</keyword>
<dbReference type="SUPFAM" id="SSF53623">
    <property type="entry name" value="MurD-like peptide ligases, catalytic domain"/>
    <property type="match status" value="1"/>
</dbReference>
<dbReference type="FunFam" id="3.40.1190.10:FF:000009">
    <property type="entry name" value="Folylpolyglutamate synthase"/>
    <property type="match status" value="1"/>
</dbReference>
<organism evidence="20 21">
    <name type="scientific">Malassezia caprae</name>
    <dbReference type="NCBI Taxonomy" id="1381934"/>
    <lineage>
        <taxon>Eukaryota</taxon>
        <taxon>Fungi</taxon>
        <taxon>Dikarya</taxon>
        <taxon>Basidiomycota</taxon>
        <taxon>Ustilaginomycotina</taxon>
        <taxon>Malasseziomycetes</taxon>
        <taxon>Malasseziales</taxon>
        <taxon>Malasseziaceae</taxon>
        <taxon>Malassezia</taxon>
    </lineage>
</organism>
<reference evidence="20" key="1">
    <citation type="submission" date="2023-03" db="EMBL/GenBank/DDBJ databases">
        <title>Mating type loci evolution in Malassezia.</title>
        <authorList>
            <person name="Coelho M.A."/>
        </authorList>
    </citation>
    <scope>NUCLEOTIDE SEQUENCE</scope>
    <source>
        <strain evidence="20">CBS 10434</strain>
    </source>
</reference>
<dbReference type="PIRSF" id="PIRSF038895">
    <property type="entry name" value="FPGS"/>
    <property type="match status" value="1"/>
</dbReference>
<dbReference type="GO" id="GO:0046872">
    <property type="term" value="F:metal ion binding"/>
    <property type="evidence" value="ECO:0007669"/>
    <property type="project" value="UniProtKB-KW"/>
</dbReference>